<protein>
    <submittedName>
        <fullName evidence="2">Uncharacterized protein</fullName>
    </submittedName>
</protein>
<reference evidence="2 3" key="1">
    <citation type="submission" date="2010-02" db="EMBL/GenBank/DDBJ databases">
        <authorList>
            <person name="Weinstock G."/>
            <person name="Sodergren E."/>
            <person name="Clifton S."/>
            <person name="Fulton L."/>
            <person name="Fulton B."/>
            <person name="Courtney L."/>
            <person name="Fronick C."/>
            <person name="Harrison M."/>
            <person name="Strong C."/>
            <person name="Farmer C."/>
            <person name="Delahaunty K."/>
            <person name="Markovic C."/>
            <person name="Hall O."/>
            <person name="Minx P."/>
            <person name="Tomlinson C."/>
            <person name="Mitreva M."/>
            <person name="Nelson J."/>
            <person name="Hou S."/>
            <person name="Wollam A."/>
            <person name="Pepin K.H."/>
            <person name="Johnson M."/>
            <person name="Bhonagiri V."/>
            <person name="Zhang X."/>
            <person name="Suruliraj S."/>
            <person name="Warren W."/>
            <person name="Chinwalla A."/>
            <person name="Mardis E.R."/>
            <person name="Wilson R.K."/>
        </authorList>
    </citation>
    <scope>NUCLEOTIDE SEQUENCE [LARGE SCALE GENOMIC DNA]</scope>
    <source>
        <strain evidence="2 3">ATCC 33693</strain>
    </source>
</reference>
<dbReference type="SUPFAM" id="SSF103473">
    <property type="entry name" value="MFS general substrate transporter"/>
    <property type="match status" value="1"/>
</dbReference>
<dbReference type="InterPro" id="IPR036259">
    <property type="entry name" value="MFS_trans_sf"/>
</dbReference>
<evidence type="ECO:0000256" key="1">
    <source>
        <dbReference type="SAM" id="Phobius"/>
    </source>
</evidence>
<comment type="caution">
    <text evidence="2">The sequence shown here is derived from an EMBL/GenBank/DDBJ whole genome shotgun (WGS) entry which is preliminary data.</text>
</comment>
<dbReference type="OrthoDB" id="86962at2"/>
<organism evidence="2 3">
    <name type="scientific">Fusobacterium periodonticum ATCC 33693</name>
    <dbReference type="NCBI Taxonomy" id="546275"/>
    <lineage>
        <taxon>Bacteria</taxon>
        <taxon>Fusobacteriati</taxon>
        <taxon>Fusobacteriota</taxon>
        <taxon>Fusobacteriia</taxon>
        <taxon>Fusobacteriales</taxon>
        <taxon>Fusobacteriaceae</taxon>
        <taxon>Fusobacterium</taxon>
    </lineage>
</organism>
<gene>
    <name evidence="2" type="ORF">FUSPEROL_00452</name>
</gene>
<dbReference type="EMBL" id="ACJY01000030">
    <property type="protein sequence ID" value="EFE87607.1"/>
    <property type="molecule type" value="Genomic_DNA"/>
</dbReference>
<feature type="transmembrane region" description="Helical" evidence="1">
    <location>
        <begin position="179"/>
        <end position="199"/>
    </location>
</feature>
<keyword evidence="1" id="KW-0812">Transmembrane</keyword>
<dbReference type="Proteomes" id="UP000003748">
    <property type="component" value="Unassembled WGS sequence"/>
</dbReference>
<feature type="transmembrane region" description="Helical" evidence="1">
    <location>
        <begin position="205"/>
        <end position="229"/>
    </location>
</feature>
<keyword evidence="1" id="KW-1133">Transmembrane helix</keyword>
<evidence type="ECO:0000313" key="3">
    <source>
        <dbReference type="Proteomes" id="UP000003748"/>
    </source>
</evidence>
<dbReference type="eggNOG" id="ENOG502Z8N1">
    <property type="taxonomic scope" value="Bacteria"/>
</dbReference>
<accession>D4CSU3</accession>
<feature type="transmembrane region" description="Helical" evidence="1">
    <location>
        <begin position="150"/>
        <end position="170"/>
    </location>
</feature>
<dbReference type="AlphaFoldDB" id="D4CSU3"/>
<dbReference type="RefSeq" id="WP_005971280.1">
    <property type="nucleotide sequence ID" value="NZ_GG665893.1"/>
</dbReference>
<name>D4CSU3_9FUSO</name>
<evidence type="ECO:0000313" key="2">
    <source>
        <dbReference type="EMBL" id="EFE87607.1"/>
    </source>
</evidence>
<dbReference type="HOGENOM" id="CLU_1150547_0_0_0"/>
<dbReference type="STRING" id="546275.FUSPEROL_00452"/>
<proteinExistence type="predicted"/>
<keyword evidence="1" id="KW-0472">Membrane</keyword>
<dbReference type="GeneID" id="78418758"/>
<sequence>MYYHIVKQEGLKYKNLDLKEAEEIVKKEKLNFNNSRIYSSPEDLEHTVERFKENENSLEEVLDRNEIRITDIIPCKNKDKYLHNCSYNFFMKIFNSSSQPRLKVFFNKTFIIWIMLLSTVLNRYLFYYLYKYYYKFSTYKLIFGFNVKPLWYIIFIYVGIPLSLILLIWYRDKYYKKNYLLMFIVLMIAINQVIAYTMGDIIEKFIANFGGLLAIVIGLIFTQLFYNFFRRLSYSRYKDF</sequence>
<feature type="transmembrane region" description="Helical" evidence="1">
    <location>
        <begin position="110"/>
        <end position="130"/>
    </location>
</feature>